<evidence type="ECO:0000313" key="3">
    <source>
        <dbReference type="Proteomes" id="UP001595693"/>
    </source>
</evidence>
<evidence type="ECO:0000313" key="2">
    <source>
        <dbReference type="EMBL" id="MFC3937647.1"/>
    </source>
</evidence>
<dbReference type="RefSeq" id="WP_242701197.1">
    <property type="nucleotide sequence ID" value="NZ_JAMXAX010000140.1"/>
</dbReference>
<comment type="caution">
    <text evidence="2">The sequence shown here is derived from an EMBL/GenBank/DDBJ whole genome shotgun (WGS) entry which is preliminary data.</text>
</comment>
<keyword evidence="3" id="KW-1185">Reference proteome</keyword>
<dbReference type="PROSITE" id="PS51257">
    <property type="entry name" value="PROKAR_LIPOPROTEIN"/>
    <property type="match status" value="1"/>
</dbReference>
<organism evidence="2 3">
    <name type="scientific">Acidovorax facilis</name>
    <dbReference type="NCBI Taxonomy" id="12917"/>
    <lineage>
        <taxon>Bacteria</taxon>
        <taxon>Pseudomonadati</taxon>
        <taxon>Pseudomonadota</taxon>
        <taxon>Betaproteobacteria</taxon>
        <taxon>Burkholderiales</taxon>
        <taxon>Comamonadaceae</taxon>
        <taxon>Acidovorax</taxon>
    </lineage>
</organism>
<gene>
    <name evidence="2" type="ORF">ACFOW3_23740</name>
</gene>
<evidence type="ECO:0008006" key="4">
    <source>
        <dbReference type="Google" id="ProtNLM"/>
    </source>
</evidence>
<dbReference type="PROSITE" id="PS51318">
    <property type="entry name" value="TAT"/>
    <property type="match status" value="1"/>
</dbReference>
<name>A0ABV8DH87_9BURK</name>
<dbReference type="Proteomes" id="UP001595693">
    <property type="component" value="Unassembled WGS sequence"/>
</dbReference>
<feature type="compositionally biased region" description="Pro residues" evidence="1">
    <location>
        <begin position="39"/>
        <end position="49"/>
    </location>
</feature>
<dbReference type="EMBL" id="JBHSAJ010000069">
    <property type="protein sequence ID" value="MFC3937647.1"/>
    <property type="molecule type" value="Genomic_DNA"/>
</dbReference>
<evidence type="ECO:0000256" key="1">
    <source>
        <dbReference type="SAM" id="MobiDB-lite"/>
    </source>
</evidence>
<reference evidence="3" key="1">
    <citation type="journal article" date="2019" name="Int. J. Syst. Evol. Microbiol.">
        <title>The Global Catalogue of Microorganisms (GCM) 10K type strain sequencing project: providing services to taxonomists for standard genome sequencing and annotation.</title>
        <authorList>
            <consortium name="The Broad Institute Genomics Platform"/>
            <consortium name="The Broad Institute Genome Sequencing Center for Infectious Disease"/>
            <person name="Wu L."/>
            <person name="Ma J."/>
        </authorList>
    </citation>
    <scope>NUCLEOTIDE SEQUENCE [LARGE SCALE GENOMIC DNA]</scope>
    <source>
        <strain evidence="3">CCUG 2113</strain>
    </source>
</reference>
<feature type="region of interest" description="Disordered" evidence="1">
    <location>
        <begin position="31"/>
        <end position="53"/>
    </location>
</feature>
<dbReference type="SUPFAM" id="SSF101898">
    <property type="entry name" value="NHL repeat"/>
    <property type="match status" value="1"/>
</dbReference>
<dbReference type="InterPro" id="IPR006311">
    <property type="entry name" value="TAT_signal"/>
</dbReference>
<sequence length="697" mass="72784">MRISTEKVSSALTRRHFALWMTASGLSACGGGGGEGAPAPAPPPGPAPGPASLSLMAGGLGGIGFLGGKDTQARLPQEIIGLTFSTQGDMWFVGRGSDTQRIGHVSAQGTMTYGSAFTQHAISGVVDASGRYLVALFFGPVQVVCAWEGDTLQVVAGRSRAPGEPDVMQDGKGATAQICRFDSPVLGGDGLVYFLDRPFVAAHRTLRALAPDGTVTSLLAVPDGSRLLVSPTGAIRMFIDAQSRVEWAELANTAPGVYAWNVLPSSWPSGSAVPLAPVKGSADRYWGYDAAARTVAHYALDGTRQNARELPGELDVAAPNPATGHLALRIRRDLGAPNSWQYPAELYLLDPSQAPTAPLSAWVGLPDQLGHTDGVGDAARFDFTGGAHAISEGSGPLFVAVGAGTTYGGAAPPVRTVAPSGQVASTALPYRRTGLLAIAYGYLLTYDRSTNTVLRTPKNGSGTVWEPWVQSSVFAGYGGLQVLRPDTTGLLWFATRTLPAGGGGGSNPTGEGTSLIGTISATGKVQVLLGDPQQVYSAANYPPLAQRPWYLDITDIAFEGTASPVSWVLCNRTVLTSQGEFERYAPELVRLEGATRQAFALPGLDTQRRELMPYQQLCVLPSRLGQVFLSSPCGVYRWTMAKGLELVAGQADPTPAGVRLGSLPGSLNLVKFISPGPDANSLYVGSENSVLRLGLPG</sequence>
<accession>A0ABV8DH87</accession>
<protein>
    <recommendedName>
        <fullName evidence="4">Pyrrolo-quinoline quinone</fullName>
    </recommendedName>
</protein>
<proteinExistence type="predicted"/>